<keyword evidence="1" id="KW-0472">Membrane</keyword>
<proteinExistence type="predicted"/>
<accession>A0A3N4JZF5</accession>
<evidence type="ECO:0000313" key="2">
    <source>
        <dbReference type="EMBL" id="RPB03736.1"/>
    </source>
</evidence>
<name>A0A3N4JZF5_9PEZI</name>
<protein>
    <submittedName>
        <fullName evidence="2">Uncharacterized protein</fullName>
    </submittedName>
</protein>
<evidence type="ECO:0000313" key="3">
    <source>
        <dbReference type="Proteomes" id="UP000276215"/>
    </source>
</evidence>
<keyword evidence="3" id="KW-1185">Reference proteome</keyword>
<dbReference type="AlphaFoldDB" id="A0A3N4JZF5"/>
<dbReference type="EMBL" id="ML120361">
    <property type="protein sequence ID" value="RPB03736.1"/>
    <property type="molecule type" value="Genomic_DNA"/>
</dbReference>
<reference evidence="2 3" key="1">
    <citation type="journal article" date="2018" name="Nat. Ecol. Evol.">
        <title>Pezizomycetes genomes reveal the molecular basis of ectomycorrhizal truffle lifestyle.</title>
        <authorList>
            <person name="Murat C."/>
            <person name="Payen T."/>
            <person name="Noel B."/>
            <person name="Kuo A."/>
            <person name="Morin E."/>
            <person name="Chen J."/>
            <person name="Kohler A."/>
            <person name="Krizsan K."/>
            <person name="Balestrini R."/>
            <person name="Da Silva C."/>
            <person name="Montanini B."/>
            <person name="Hainaut M."/>
            <person name="Levati E."/>
            <person name="Barry K.W."/>
            <person name="Belfiori B."/>
            <person name="Cichocki N."/>
            <person name="Clum A."/>
            <person name="Dockter R.B."/>
            <person name="Fauchery L."/>
            <person name="Guy J."/>
            <person name="Iotti M."/>
            <person name="Le Tacon F."/>
            <person name="Lindquist E.A."/>
            <person name="Lipzen A."/>
            <person name="Malagnac F."/>
            <person name="Mello A."/>
            <person name="Molinier V."/>
            <person name="Miyauchi S."/>
            <person name="Poulain J."/>
            <person name="Riccioni C."/>
            <person name="Rubini A."/>
            <person name="Sitrit Y."/>
            <person name="Splivallo R."/>
            <person name="Traeger S."/>
            <person name="Wang M."/>
            <person name="Zifcakova L."/>
            <person name="Wipf D."/>
            <person name="Zambonelli A."/>
            <person name="Paolocci F."/>
            <person name="Nowrousian M."/>
            <person name="Ottonello S."/>
            <person name="Baldrian P."/>
            <person name="Spatafora J.W."/>
            <person name="Henrissat B."/>
            <person name="Nagy L.G."/>
            <person name="Aury J.M."/>
            <person name="Wincker P."/>
            <person name="Grigoriev I.V."/>
            <person name="Bonfante P."/>
            <person name="Martin F.M."/>
        </authorList>
    </citation>
    <scope>NUCLEOTIDE SEQUENCE [LARGE SCALE GENOMIC DNA]</scope>
    <source>
        <strain evidence="2 3">120613-1</strain>
    </source>
</reference>
<organism evidence="2 3">
    <name type="scientific">Choiromyces venosus 120613-1</name>
    <dbReference type="NCBI Taxonomy" id="1336337"/>
    <lineage>
        <taxon>Eukaryota</taxon>
        <taxon>Fungi</taxon>
        <taxon>Dikarya</taxon>
        <taxon>Ascomycota</taxon>
        <taxon>Pezizomycotina</taxon>
        <taxon>Pezizomycetes</taxon>
        <taxon>Pezizales</taxon>
        <taxon>Tuberaceae</taxon>
        <taxon>Choiromyces</taxon>
    </lineage>
</organism>
<feature type="transmembrane region" description="Helical" evidence="1">
    <location>
        <begin position="97"/>
        <end position="116"/>
    </location>
</feature>
<gene>
    <name evidence="2" type="ORF">L873DRAFT_96129</name>
</gene>
<dbReference type="Proteomes" id="UP000276215">
    <property type="component" value="Unassembled WGS sequence"/>
</dbReference>
<sequence length="124" mass="14384">MIFFYEHEPHCGVLYVLPSVKELPLCLSFSLDTLSRSIMSKSIVHETMHMTLQIVEPTLPTYHTYLPPSPISQPPPLKKTRGTPSPLKIKFWNAMRVTFNFFFFFFFFSFFLFSLGGGEQTFTC</sequence>
<keyword evidence="1" id="KW-1133">Transmembrane helix</keyword>
<keyword evidence="1" id="KW-0812">Transmembrane</keyword>
<evidence type="ECO:0000256" key="1">
    <source>
        <dbReference type="SAM" id="Phobius"/>
    </source>
</evidence>